<dbReference type="EMBL" id="BQNB010014676">
    <property type="protein sequence ID" value="GJT31090.1"/>
    <property type="molecule type" value="Genomic_DNA"/>
</dbReference>
<name>A0ABQ5CWI7_9ASTR</name>
<feature type="compositionally biased region" description="Basic and acidic residues" evidence="1">
    <location>
        <begin position="210"/>
        <end position="242"/>
    </location>
</feature>
<protein>
    <submittedName>
        <fullName evidence="2">Uncharacterized protein</fullName>
    </submittedName>
</protein>
<sequence length="242" mass="27480">MSTSSLYAEKTVYTSLTLFSDTKLNVEEWSRIYRQENPTVTGGGPGGPRYISRGRQAYKGAAHEIQLEHEKEDELVAVVVKVVHELDCMMVAKEIENELLEEVEISWNGSLSKTLLMKVRRIKKMEVVMKPKSKNVKVRVNTDESAVKPEPELKNTIGCNLNPSDGPGKPNSITMKTVKPNKPINQFQHMPERITKTKRSKNSQKPTKKREKDKDKSKSEESARIHKPDQPDTARKEVKDPN</sequence>
<proteinExistence type="predicted"/>
<evidence type="ECO:0000313" key="3">
    <source>
        <dbReference type="Proteomes" id="UP001151760"/>
    </source>
</evidence>
<feature type="compositionally biased region" description="Basic residues" evidence="1">
    <location>
        <begin position="196"/>
        <end position="209"/>
    </location>
</feature>
<feature type="region of interest" description="Disordered" evidence="1">
    <location>
        <begin position="153"/>
        <end position="242"/>
    </location>
</feature>
<evidence type="ECO:0000256" key="1">
    <source>
        <dbReference type="SAM" id="MobiDB-lite"/>
    </source>
</evidence>
<keyword evidence="3" id="KW-1185">Reference proteome</keyword>
<accession>A0ABQ5CWI7</accession>
<organism evidence="2 3">
    <name type="scientific">Tanacetum coccineum</name>
    <dbReference type="NCBI Taxonomy" id="301880"/>
    <lineage>
        <taxon>Eukaryota</taxon>
        <taxon>Viridiplantae</taxon>
        <taxon>Streptophyta</taxon>
        <taxon>Embryophyta</taxon>
        <taxon>Tracheophyta</taxon>
        <taxon>Spermatophyta</taxon>
        <taxon>Magnoliopsida</taxon>
        <taxon>eudicotyledons</taxon>
        <taxon>Gunneridae</taxon>
        <taxon>Pentapetalae</taxon>
        <taxon>asterids</taxon>
        <taxon>campanulids</taxon>
        <taxon>Asterales</taxon>
        <taxon>Asteraceae</taxon>
        <taxon>Asteroideae</taxon>
        <taxon>Anthemideae</taxon>
        <taxon>Anthemidinae</taxon>
        <taxon>Tanacetum</taxon>
    </lineage>
</organism>
<dbReference type="Proteomes" id="UP001151760">
    <property type="component" value="Unassembled WGS sequence"/>
</dbReference>
<gene>
    <name evidence="2" type="ORF">Tco_0911365</name>
</gene>
<reference evidence="2" key="1">
    <citation type="journal article" date="2022" name="Int. J. Mol. Sci.">
        <title>Draft Genome of Tanacetum Coccineum: Genomic Comparison of Closely Related Tanacetum-Family Plants.</title>
        <authorList>
            <person name="Yamashiro T."/>
            <person name="Shiraishi A."/>
            <person name="Nakayama K."/>
            <person name="Satake H."/>
        </authorList>
    </citation>
    <scope>NUCLEOTIDE SEQUENCE</scope>
</reference>
<evidence type="ECO:0000313" key="2">
    <source>
        <dbReference type="EMBL" id="GJT31090.1"/>
    </source>
</evidence>
<reference evidence="2" key="2">
    <citation type="submission" date="2022-01" db="EMBL/GenBank/DDBJ databases">
        <authorList>
            <person name="Yamashiro T."/>
            <person name="Shiraishi A."/>
            <person name="Satake H."/>
            <person name="Nakayama K."/>
        </authorList>
    </citation>
    <scope>NUCLEOTIDE SEQUENCE</scope>
</reference>
<comment type="caution">
    <text evidence="2">The sequence shown here is derived from an EMBL/GenBank/DDBJ whole genome shotgun (WGS) entry which is preliminary data.</text>
</comment>